<feature type="domain" description="DNA2/NAM7 helicase helicase" evidence="2">
    <location>
        <begin position="673"/>
        <end position="797"/>
    </location>
</feature>
<proteinExistence type="predicted"/>
<dbReference type="SUPFAM" id="SSF52980">
    <property type="entry name" value="Restriction endonuclease-like"/>
    <property type="match status" value="1"/>
</dbReference>
<dbReference type="Gene3D" id="3.40.960.10">
    <property type="entry name" value="VSR Endonuclease"/>
    <property type="match status" value="1"/>
</dbReference>
<dbReference type="Pfam" id="PF11784">
    <property type="entry name" value="DUF3320"/>
    <property type="match status" value="1"/>
</dbReference>
<dbReference type="Pfam" id="PF13087">
    <property type="entry name" value="AAA_12"/>
    <property type="match status" value="1"/>
</dbReference>
<dbReference type="Pfam" id="PF18741">
    <property type="entry name" value="MTES_1575"/>
    <property type="match status" value="1"/>
</dbReference>
<evidence type="ECO:0000313" key="5">
    <source>
        <dbReference type="EMBL" id="MPL85583.1"/>
    </source>
</evidence>
<dbReference type="PANTHER" id="PTHR10887:SF530">
    <property type="entry name" value="SUPERFAMILY I DNA HELICASES"/>
    <property type="match status" value="1"/>
</dbReference>
<evidence type="ECO:0000259" key="2">
    <source>
        <dbReference type="Pfam" id="PF13086"/>
    </source>
</evidence>
<dbReference type="EMBL" id="VSSQ01000207">
    <property type="protein sequence ID" value="MPL85583.1"/>
    <property type="molecule type" value="Genomic_DNA"/>
</dbReference>
<dbReference type="Pfam" id="PF13195">
    <property type="entry name" value="DUF4011"/>
    <property type="match status" value="1"/>
</dbReference>
<evidence type="ECO:0008006" key="6">
    <source>
        <dbReference type="Google" id="ProtNLM"/>
    </source>
</evidence>
<name>A0A644V417_9ZZZZ</name>
<dbReference type="InterPro" id="IPR041679">
    <property type="entry name" value="DNA2/NAM7-like_C"/>
</dbReference>
<dbReference type="InterPro" id="IPR047187">
    <property type="entry name" value="SF1_C_Upf1"/>
</dbReference>
<dbReference type="FunFam" id="3.40.50.300:FF:002063">
    <property type="entry name" value="DNA helicase related protein"/>
    <property type="match status" value="1"/>
</dbReference>
<dbReference type="InterPro" id="IPR045055">
    <property type="entry name" value="DNA2/NAM7-like"/>
</dbReference>
<comment type="caution">
    <text evidence="5">The sequence shown here is derived from an EMBL/GenBank/DDBJ whole genome shotgun (WGS) entry which is preliminary data.</text>
</comment>
<dbReference type="InterPro" id="IPR049468">
    <property type="entry name" value="Restrct_endonuc-II-like_dom"/>
</dbReference>
<dbReference type="InterPro" id="IPR025103">
    <property type="entry name" value="DUF4011"/>
</dbReference>
<feature type="domain" description="DNA2/NAM7 helicase helicase" evidence="2">
    <location>
        <begin position="1582"/>
        <end position="1631"/>
    </location>
</feature>
<dbReference type="InterPro" id="IPR011335">
    <property type="entry name" value="Restrct_endonuc-II-like"/>
</dbReference>
<evidence type="ECO:0000259" key="3">
    <source>
        <dbReference type="Pfam" id="PF13087"/>
    </source>
</evidence>
<feature type="domain" description="Restriction endonuclease type II-like" evidence="4">
    <location>
        <begin position="1895"/>
        <end position="1990"/>
    </location>
</feature>
<dbReference type="SUPFAM" id="SSF52540">
    <property type="entry name" value="P-loop containing nucleoside triphosphate hydrolases"/>
    <property type="match status" value="2"/>
</dbReference>
<gene>
    <name evidence="5" type="ORF">SDC9_31553</name>
</gene>
<feature type="domain" description="DUF3320" evidence="1">
    <location>
        <begin position="2050"/>
        <end position="2095"/>
    </location>
</feature>
<dbReference type="InterPro" id="IPR021754">
    <property type="entry name" value="DUF3320"/>
</dbReference>
<dbReference type="CDD" id="cd18808">
    <property type="entry name" value="SF1_C_Upf1"/>
    <property type="match status" value="1"/>
</dbReference>
<evidence type="ECO:0000259" key="1">
    <source>
        <dbReference type="Pfam" id="PF11784"/>
    </source>
</evidence>
<dbReference type="GO" id="GO:0004386">
    <property type="term" value="F:helicase activity"/>
    <property type="evidence" value="ECO:0007669"/>
    <property type="project" value="InterPro"/>
</dbReference>
<organism evidence="5">
    <name type="scientific">bioreactor metagenome</name>
    <dbReference type="NCBI Taxonomy" id="1076179"/>
    <lineage>
        <taxon>unclassified sequences</taxon>
        <taxon>metagenomes</taxon>
        <taxon>ecological metagenomes</taxon>
    </lineage>
</organism>
<reference evidence="5" key="1">
    <citation type="submission" date="2019-08" db="EMBL/GenBank/DDBJ databases">
        <authorList>
            <person name="Kucharzyk K."/>
            <person name="Murdoch R.W."/>
            <person name="Higgins S."/>
            <person name="Loffler F."/>
        </authorList>
    </citation>
    <scope>NUCLEOTIDE SEQUENCE</scope>
</reference>
<feature type="domain" description="DNA2/NAM7 helicase-like C-terminal" evidence="3">
    <location>
        <begin position="1649"/>
        <end position="1840"/>
    </location>
</feature>
<sequence length="2218" mass="250569">MAQLGIAAETEYLQNEKIRVDVSIVPVVNYALQQNKLPLVQSTSIINNSEQEISDVELRITSTPEFIHKFVTSIPYIPANNTYDIKDITLHLDAEYLASLTEKITGSLHISLSSKDTVLYSEDIDVTALAFDEWHGYSIYPELLAAFVTPNHPEVTKINARAAEILGDWTGDPSLDAYQTQDPNRAKQQAAAVFVALQQQNIIYSVPPTSFEKIGQRVRLCDAVLQMKMGTCLDLSLLYGSCLESIGLNPILIIKPGHVFAGFWLYDHSFPESVLDDASFITKRLASGIKEIVVVECTLCVSGKHSKFDEACKVAEGELIGEDSVDCIIDIKRARLSGISPLPIRVRTEYGWSIEREIVNKGEYTAIPDDVGTRLIIDDNGKKEEFSKIALWERKLLDLSLRNSLISMRLSSTVVPILSASLDELEDALEDGREFVLHSLPVDWSIPKTHINFETIHDLGGNAAVIRSEFNNKRLRSIFSEEDLAIRLKKLYRVANTSLEENGANTLYLALGILRWYETERTQKPRYAPIILIPVEIVRKYAAQKYVVRIRDDDAQINITLLEKLKQDFHITVNGLDTIPLSEHGVDTRKIFTIIRNAIMEQKRWEVLESAYLGIFSFSQFVMWNDVRNRIEELKQNKIVKSLVDGKLSWDAHEMDMGIYVPEDNVLLPIPADASQLYAIKAASNGKSFVLHGPPGTGKSQTITALIANILAEGKTVLFIAEKMAALEVVQKRLEAIGLGPFCLEIHSNKSKKMDILDKLNKVTSITKYKSSEEYENKANHIANLRKELNDYAVTLHKPLKCGENLHTLINCYEDYNGSPDICSFSQDFAKTITITQIDSLTTLVERLIAAAEACGHPHDHPLNIIQCRNYSQEMRYALPDLIKNYKGSLNSIDAISRTICVPLGFSSSDQFTDLNDLASRSRSISDDLDRYTESLHKQLVCGLTLYDLSSKYDEFENAPDICSFSPEFAERITETEFESENEFIERLVSAAKEIDSPYNHPLSFVTTKNYPSDAIQSLPALLDAYDSVIDRLSDASAKFAKSIRKDVPLKLEDIERLVSDAQTFALWTDYPSAWADATKEYFSGIREMTQQYLYLGEIYAEITKTWMDSFLTLNGDELNTELSTILSKWALPRNSGLKKLAKHVSTYAKRPVQKEELGSHFRLLSDFQNLKVKADELFATYGGELEHFYTGENTNWKQIYDASKMAEGLSERVSLICNISSIRNEIGNIRSLDRIVDDLVHAWNSFGQQKKSIYELFEISDSSTATWLSKQKEICKTLRNNENKLSKWIKWNSVSSKARGLGLGSVVDAYYSGVDPVNIRGGYKKALYKSLIIDAIVSDSSISDIFDSDSDIWNKANKLRELSKLDRTYKQIYPDMSMHQGVNEMNLAWSNYEDSKDKLYSLVDISESITIQSIPGQIEMCNSIISHLDILKEWITWNSIAYQANENGLNSVVDCYYSGVAHADILNGYKKALFKSLIISAIDSDNTLMNFSGPVFNEKIQQFKRIDKELTNLSQKEIYCRLAAKIPNFVREAAQSSEIGVLQRAIRSKGRGMSLRKLFEQIPNLLSRLCPCMLMSPISASQYLSMNREPFDLVVFDEASQLPTCKAVGPLSRGKEAVIVGDPKQLPPTSFFTSNTLDEDNEEEDQDSILDDCLALNIPQTHLLWHYRSRHESLIAFSNNMFYENQLYTFPSVDGPQSKVNLVHVDGIFERGTNRVNPEEAKAIVNDIKRRCHDKVLSKMSVGVVTFNVQQQALIDELLVSECANDSKLEKWAFESEEPIFIKNLENVQGDERDVILFSIGYGPDKNGKVSMNFGPLNREGGWRRLNVAISRARYEMTVYSTLTPEQINLSKTSSKGVAELRRFLEYASGKPLSQDENTIVEPKSILHTDGIAKTICDILKEHGYDADLSVGHSKFRVDVGVINPEHPDTYLLGILLDGDSYGSAKTTRDREIAQINVLYGLGWHVMRIWTMDWWDNRQKEISRILNQLEQIKNCVPESAELDYEVKENITPPIFENPIIERSNALVSTNNLSRLYSPTKLGMQSLSSFMDAPVEDIKSKLMKVIDHESPISAGLLIRRVVQSYGFSRTGSNIQWRMLRIMISLPVEITNENGQNYYWKMNMSSDEYRDFRCSGEEDFKRDAKDVSVTEAVNALCYALSEQISLSQDDLIREGAKCLGYTRLGSMVSQLMSQAVEAARIKGRIKLDKNTNWVLCDER</sequence>
<evidence type="ECO:0000259" key="4">
    <source>
        <dbReference type="Pfam" id="PF18741"/>
    </source>
</evidence>
<protein>
    <recommendedName>
        <fullName evidence="6">DNA helicase</fullName>
    </recommendedName>
</protein>
<dbReference type="InterPro" id="IPR041677">
    <property type="entry name" value="DNA2/NAM7_AAA_11"/>
</dbReference>
<accession>A0A644V417</accession>
<dbReference type="Gene3D" id="3.40.50.300">
    <property type="entry name" value="P-loop containing nucleotide triphosphate hydrolases"/>
    <property type="match status" value="3"/>
</dbReference>
<dbReference type="InterPro" id="IPR027417">
    <property type="entry name" value="P-loop_NTPase"/>
</dbReference>
<dbReference type="PANTHER" id="PTHR10887">
    <property type="entry name" value="DNA2/NAM7 HELICASE FAMILY"/>
    <property type="match status" value="1"/>
</dbReference>
<dbReference type="Pfam" id="PF13086">
    <property type="entry name" value="AAA_11"/>
    <property type="match status" value="2"/>
</dbReference>